<dbReference type="PANTHER" id="PTHR22550:SF9">
    <property type="entry name" value="STAGE V SPORULATION PROTEIN AF"/>
    <property type="match status" value="1"/>
</dbReference>
<organism evidence="4 5">
    <name type="scientific">Thermaerobacter composti</name>
    <dbReference type="NCBI Taxonomy" id="554949"/>
    <lineage>
        <taxon>Bacteria</taxon>
        <taxon>Bacillati</taxon>
        <taxon>Bacillota</taxon>
        <taxon>Clostridia</taxon>
        <taxon>Eubacteriales</taxon>
        <taxon>Clostridiales Family XVII. Incertae Sedis</taxon>
        <taxon>Thermaerobacter</taxon>
    </lineage>
</organism>
<dbReference type="PANTHER" id="PTHR22550">
    <property type="entry name" value="SPORE GERMINATION PROTEIN"/>
    <property type="match status" value="1"/>
</dbReference>
<feature type="transmembrane region" description="Helical" evidence="3">
    <location>
        <begin position="391"/>
        <end position="413"/>
    </location>
</feature>
<feature type="transmembrane region" description="Helical" evidence="3">
    <location>
        <begin position="320"/>
        <end position="341"/>
    </location>
</feature>
<proteinExistence type="inferred from homology"/>
<dbReference type="InterPro" id="IPR050768">
    <property type="entry name" value="UPF0353/GerABKA_families"/>
</dbReference>
<evidence type="ECO:0000256" key="1">
    <source>
        <dbReference type="ARBA" id="ARBA00005278"/>
    </source>
</evidence>
<dbReference type="Pfam" id="PF03323">
    <property type="entry name" value="GerA"/>
    <property type="match status" value="1"/>
</dbReference>
<evidence type="ECO:0000313" key="4">
    <source>
        <dbReference type="EMBL" id="WPD20110.1"/>
    </source>
</evidence>
<gene>
    <name evidence="4" type="ORF">Q5761_05615</name>
</gene>
<comment type="similarity">
    <text evidence="1">Belongs to the GerABKA family.</text>
</comment>
<dbReference type="EMBL" id="CP132508">
    <property type="protein sequence ID" value="WPD20110.1"/>
    <property type="molecule type" value="Genomic_DNA"/>
</dbReference>
<dbReference type="InterPro" id="IPR004995">
    <property type="entry name" value="Spore_Ger"/>
</dbReference>
<name>A0ABZ0QRK5_9FIRM</name>
<keyword evidence="3" id="KW-1133">Transmembrane helix</keyword>
<keyword evidence="3" id="KW-0812">Transmembrane</keyword>
<keyword evidence="2 3" id="KW-0472">Membrane</keyword>
<reference evidence="4 5" key="1">
    <citation type="submission" date="2023-08" db="EMBL/GenBank/DDBJ databases">
        <title>Genome sequence of Thermaerobacter compostii strain Ins1, a spore-forming filamentous bacterium isolated from a deep geothermal reservoir.</title>
        <authorList>
            <person name="Bregnard D."/>
            <person name="Gonzalez D."/>
            <person name="Junier P."/>
        </authorList>
    </citation>
    <scope>NUCLEOTIDE SEQUENCE [LARGE SCALE GENOMIC DNA]</scope>
    <source>
        <strain evidence="4 5">Ins1</strain>
    </source>
</reference>
<accession>A0ABZ0QRK5</accession>
<dbReference type="Proteomes" id="UP001304683">
    <property type="component" value="Chromosome"/>
</dbReference>
<sequence length="527" mass="57797">MREGAGSSAPEPAGAAGAIRAAVHHGESRHPIRRELEANLAYLRRVLGAGESFDVLIKPSRFAGRDAVLIGIDGLVKTDVLLRIMQALAVFEPDPSAREDDRLWFTQVFVEGIGYLEVDPAQTLDDVVEKVLMGPVALLVDGVDRAYLIDVRTYPSRGIAEPALEKVLRGPHDGFTETLVYNTALIRRRLRDPQFRAEVVHVGRRSRTDVALVYLKDVADPGLVEAVRQRLQRVETDAIPMAESAVVEHLVGPRRWWNPFPLVRFTERPDVAAVHLIEGHVLILVDTSPSAIILPTTLFHHLQHAEEFHENATVGTWVRLIRYAGVLLAWFGPALWVALVLDKDRLTGLPRDWLAILGPRKPAGIDLEWQFILGEVGIELIRLALIHTPEALSTSLGIIGAVLIGQLAVQVGLFTNEAILYIALAALGTFATPSVELAQAFRLLRVGLLILAGTLGVPGFLLGILASFVLLLSTRSFGVPYLWPLVPFDGRALVRMLLRQPMTVRVARERTFPRPVEGGEAGGPQPA</sequence>
<keyword evidence="5" id="KW-1185">Reference proteome</keyword>
<evidence type="ECO:0000313" key="5">
    <source>
        <dbReference type="Proteomes" id="UP001304683"/>
    </source>
</evidence>
<dbReference type="RefSeq" id="WP_318751503.1">
    <property type="nucleotide sequence ID" value="NZ_CP132508.1"/>
</dbReference>
<feature type="transmembrane region" description="Helical" evidence="3">
    <location>
        <begin position="419"/>
        <end position="441"/>
    </location>
</feature>
<evidence type="ECO:0000256" key="3">
    <source>
        <dbReference type="SAM" id="Phobius"/>
    </source>
</evidence>
<feature type="transmembrane region" description="Helical" evidence="3">
    <location>
        <begin position="448"/>
        <end position="472"/>
    </location>
</feature>
<evidence type="ECO:0000256" key="2">
    <source>
        <dbReference type="ARBA" id="ARBA00023136"/>
    </source>
</evidence>
<dbReference type="PIRSF" id="PIRSF005690">
    <property type="entry name" value="GerBA"/>
    <property type="match status" value="1"/>
</dbReference>
<protein>
    <submittedName>
        <fullName evidence="4">Spore germination protein</fullName>
    </submittedName>
</protein>